<feature type="domain" description="Tetrapyrrole methylase" evidence="7">
    <location>
        <begin position="4"/>
        <end position="216"/>
    </location>
</feature>
<comment type="similarity">
    <text evidence="6">Belongs to the precorrin methyltransferase family.</text>
</comment>
<evidence type="ECO:0000256" key="3">
    <source>
        <dbReference type="ARBA" id="ARBA00022679"/>
    </source>
</evidence>
<name>A0ABT4IN49_9EURY</name>
<dbReference type="InterPro" id="IPR035996">
    <property type="entry name" value="4pyrrol_Methylase_sf"/>
</dbReference>
<keyword evidence="4" id="KW-0949">S-adenosyl-L-methionine</keyword>
<dbReference type="GO" id="GO:0004851">
    <property type="term" value="F:uroporphyrin-III C-methyltransferase activity"/>
    <property type="evidence" value="ECO:0007669"/>
    <property type="project" value="UniProtKB-EC"/>
</dbReference>
<dbReference type="PANTHER" id="PTHR45790">
    <property type="entry name" value="SIROHEME SYNTHASE-RELATED"/>
    <property type="match status" value="1"/>
</dbReference>
<protein>
    <recommendedName>
        <fullName evidence="1">uroporphyrinogen-III C-methyltransferase</fullName>
        <ecNumber evidence="1">2.1.1.107</ecNumber>
    </recommendedName>
</protein>
<keyword evidence="9" id="KW-1185">Reference proteome</keyword>
<dbReference type="InterPro" id="IPR014777">
    <property type="entry name" value="4pyrrole_Mease_sub1"/>
</dbReference>
<dbReference type="Proteomes" id="UP001141336">
    <property type="component" value="Unassembled WGS sequence"/>
</dbReference>
<dbReference type="RefSeq" id="WP_268923442.1">
    <property type="nucleotide sequence ID" value="NZ_JAPTGC010000011.1"/>
</dbReference>
<evidence type="ECO:0000256" key="1">
    <source>
        <dbReference type="ARBA" id="ARBA00012162"/>
    </source>
</evidence>
<dbReference type="EC" id="2.1.1.107" evidence="1"/>
<evidence type="ECO:0000256" key="4">
    <source>
        <dbReference type="ARBA" id="ARBA00022691"/>
    </source>
</evidence>
<proteinExistence type="inferred from homology"/>
<dbReference type="InterPro" id="IPR014776">
    <property type="entry name" value="4pyrrole_Mease_sub2"/>
</dbReference>
<evidence type="ECO:0000256" key="6">
    <source>
        <dbReference type="RuleBase" id="RU003960"/>
    </source>
</evidence>
<keyword evidence="5" id="KW-0627">Porphyrin biosynthesis</keyword>
<gene>
    <name evidence="8" type="primary">cobA</name>
    <name evidence="8" type="ORF">O0S09_07960</name>
</gene>
<dbReference type="NCBIfam" id="TIGR01469">
    <property type="entry name" value="cobA_cysG_Cterm"/>
    <property type="match status" value="1"/>
</dbReference>
<keyword evidence="2 6" id="KW-0489">Methyltransferase</keyword>
<evidence type="ECO:0000259" key="7">
    <source>
        <dbReference type="Pfam" id="PF00590"/>
    </source>
</evidence>
<evidence type="ECO:0000313" key="9">
    <source>
        <dbReference type="Proteomes" id="UP001141336"/>
    </source>
</evidence>
<dbReference type="InterPro" id="IPR003043">
    <property type="entry name" value="Uropor_MeTrfase_CS"/>
</dbReference>
<dbReference type="Gene3D" id="3.40.1010.10">
    <property type="entry name" value="Cobalt-precorrin-4 Transmethylase, Domain 1"/>
    <property type="match status" value="1"/>
</dbReference>
<dbReference type="NCBIfam" id="NF004790">
    <property type="entry name" value="PRK06136.1"/>
    <property type="match status" value="1"/>
</dbReference>
<dbReference type="InterPro" id="IPR050161">
    <property type="entry name" value="Siro_Cobalamin_biosynth"/>
</dbReference>
<keyword evidence="3 6" id="KW-0808">Transferase</keyword>
<dbReference type="PANTHER" id="PTHR45790:SF3">
    <property type="entry name" value="S-ADENOSYL-L-METHIONINE-DEPENDENT UROPORPHYRINOGEN III METHYLTRANSFERASE, CHLOROPLASTIC"/>
    <property type="match status" value="1"/>
</dbReference>
<reference evidence="8" key="1">
    <citation type="submission" date="2022-12" db="EMBL/GenBank/DDBJ databases">
        <title>Isolation and characterisation of novel Methanocorpusculum spp. from native Australian herbivores indicates the genus is ancestrally host-associated.</title>
        <authorList>
            <person name="Volmer J.G."/>
            <person name="Soo R.M."/>
            <person name="Evans P.N."/>
            <person name="Hoedt E.C."/>
            <person name="Astorga Alsina A.L."/>
            <person name="Woodcroft B.J."/>
            <person name="Tyson G.W."/>
            <person name="Hugenholtz P."/>
            <person name="Morrison M."/>
        </authorList>
    </citation>
    <scope>NUCLEOTIDE SEQUENCE</scope>
    <source>
        <strain evidence="8">CW153</strain>
    </source>
</reference>
<dbReference type="Gene3D" id="3.30.950.10">
    <property type="entry name" value="Methyltransferase, Cobalt-precorrin-4 Transmethylase, Domain 2"/>
    <property type="match status" value="1"/>
</dbReference>
<evidence type="ECO:0000256" key="5">
    <source>
        <dbReference type="ARBA" id="ARBA00023244"/>
    </source>
</evidence>
<dbReference type="Pfam" id="PF00590">
    <property type="entry name" value="TP_methylase"/>
    <property type="match status" value="1"/>
</dbReference>
<dbReference type="InterPro" id="IPR006366">
    <property type="entry name" value="CobA/CysG_C"/>
</dbReference>
<organism evidence="8 9">
    <name type="scientific">Methanocorpusculum vombati</name>
    <dbReference type="NCBI Taxonomy" id="3002864"/>
    <lineage>
        <taxon>Archaea</taxon>
        <taxon>Methanobacteriati</taxon>
        <taxon>Methanobacteriota</taxon>
        <taxon>Stenosarchaea group</taxon>
        <taxon>Methanomicrobia</taxon>
        <taxon>Methanomicrobiales</taxon>
        <taxon>Methanocorpusculaceae</taxon>
        <taxon>Methanocorpusculum</taxon>
    </lineage>
</organism>
<dbReference type="SUPFAM" id="SSF53790">
    <property type="entry name" value="Tetrapyrrole methylase"/>
    <property type="match status" value="1"/>
</dbReference>
<evidence type="ECO:0000256" key="2">
    <source>
        <dbReference type="ARBA" id="ARBA00022603"/>
    </source>
</evidence>
<dbReference type="PROSITE" id="PS00840">
    <property type="entry name" value="SUMT_2"/>
    <property type="match status" value="1"/>
</dbReference>
<sequence>MTGKVYLVGSGPGGLGLLTAKAREVIDSADVILYDQLPGEEVLSTLPASAEKIDVGKYGGCHTMKQADIEALLVAKAQAGGTVVRLKGGDPFMFGRGGEEMETLREHGIAVEVVPGVTSGIAVPECVGIPVTHRSWASQVTFVTGHEDPEKEVSSIDWKWLAGSPGTIVIFMGVKNLPVIAELLIENGKTPETKIAVIERGFRKDQRVTCATLADIGEVAGRVGVKPPAIIVIGEVVSLYRDGSEGAWAQW</sequence>
<dbReference type="InterPro" id="IPR000878">
    <property type="entry name" value="4pyrrol_Mease"/>
</dbReference>
<dbReference type="EMBL" id="JAPTGC010000011">
    <property type="protein sequence ID" value="MCZ0863180.1"/>
    <property type="molecule type" value="Genomic_DNA"/>
</dbReference>
<dbReference type="CDD" id="cd11642">
    <property type="entry name" value="SUMT"/>
    <property type="match status" value="1"/>
</dbReference>
<evidence type="ECO:0000313" key="8">
    <source>
        <dbReference type="EMBL" id="MCZ0863180.1"/>
    </source>
</evidence>
<comment type="caution">
    <text evidence="8">The sequence shown here is derived from an EMBL/GenBank/DDBJ whole genome shotgun (WGS) entry which is preliminary data.</text>
</comment>
<accession>A0ABT4IN49</accession>
<dbReference type="GO" id="GO:0032259">
    <property type="term" value="P:methylation"/>
    <property type="evidence" value="ECO:0007669"/>
    <property type="project" value="UniProtKB-KW"/>
</dbReference>